<proteinExistence type="predicted"/>
<evidence type="ECO:0000313" key="1">
    <source>
        <dbReference type="EMBL" id="WIC39564.1"/>
    </source>
</evidence>
<sequence length="518" mass="59684">MHEVDPSTGENYREWFGTWWLELQDGSYTRISDPYWYGPLEINDFLLNDIATFHVQCYDPYIMDPANTGIPTYQIDEVTTLSIDIISADDESSLLCTWVGRDTFNYDALGVIKDWAADKDNTLEPEISWAEGRASDYKITIIGPDGVTPLSNREYYDEQSEYDSGKTGQCETSMMKNMWVDFENTIHFQVENQYDREKTDNTFTVRIETVNGQQYDFKKTVFFTKDGDMGTIGAEWSAQIKPCNWKHGPDDEEGAYLEPIDYVAPLVIDVSGQPGAYVYRQNKYYRTFLRPFVKKNGIPLEQMDPMEGYYYKVYWDVRMPGSAADAATRYASWLRLYHADGTVDVDKVGSLYGRNGTFYENGGVDFKTSYKVDVQYDPGNISEIGLQSEVNPDEKVPGGLIGFSLYPSRQYGNEDSRFYTENYGAVEVRFFDNQNEGTGANLEQFLYRFIVKAQVDIMKGEYDQGKKMIKVEGNSQRINSIISYWPVDVILNYSNIPFNDPNNPDYYEFYKKIATNWP</sequence>
<organism evidence="1 2">
    <name type="scientific">Phage Phass-1</name>
    <dbReference type="NCBI Taxonomy" id="3043662"/>
    <lineage>
        <taxon>Viruses</taxon>
        <taxon>Duplodnaviria</taxon>
        <taxon>Heunggongvirae</taxon>
        <taxon>Uroviricota</taxon>
        <taxon>Caudoviricetes</taxon>
        <taxon>Caudoviricetes code 15 clade</taxon>
    </lineage>
</organism>
<dbReference type="EMBL" id="OQ749652">
    <property type="protein sequence ID" value="WIC39564.1"/>
    <property type="molecule type" value="Genomic_DNA"/>
</dbReference>
<accession>A0AAF0RSC5</accession>
<evidence type="ECO:0000313" key="2">
    <source>
        <dbReference type="Proteomes" id="UP001237988"/>
    </source>
</evidence>
<reference evidence="1" key="1">
    <citation type="submission" date="2023-04" db="EMBL/GenBank/DDBJ databases">
        <title>Bacteriophage Phass-1 Discovered in the Human Gut Virome - the Founding Member of the Proposed New Family Phassviridae.</title>
        <authorList>
            <person name="Tikunov A.Y."/>
            <person name="Morozova V.V."/>
            <person name="Chechushkov A.V."/>
            <person name="Tikunova N.V."/>
        </authorList>
    </citation>
    <scope>NUCLEOTIDE SEQUENCE</scope>
</reference>
<dbReference type="Proteomes" id="UP001237988">
    <property type="component" value="Segment"/>
</dbReference>
<protein>
    <submittedName>
        <fullName evidence="1">Uncharacterized protein</fullName>
    </submittedName>
</protein>
<name>A0AAF0RSC5_9CAUD</name>